<proteinExistence type="predicted"/>
<dbReference type="SUPFAM" id="SSF47661">
    <property type="entry name" value="t-snare proteins"/>
    <property type="match status" value="1"/>
</dbReference>
<dbReference type="EMBL" id="JAWDEY010000004">
    <property type="protein sequence ID" value="KAK6590782.1"/>
    <property type="molecule type" value="Genomic_DNA"/>
</dbReference>
<organism evidence="1 2">
    <name type="scientific">Cryptosporidium xiaoi</name>
    <dbReference type="NCBI Taxonomy" id="659607"/>
    <lineage>
        <taxon>Eukaryota</taxon>
        <taxon>Sar</taxon>
        <taxon>Alveolata</taxon>
        <taxon>Apicomplexa</taxon>
        <taxon>Conoidasida</taxon>
        <taxon>Coccidia</taxon>
        <taxon>Eucoccidiorida</taxon>
        <taxon>Eimeriorina</taxon>
        <taxon>Cryptosporidiidae</taxon>
        <taxon>Cryptosporidium</taxon>
    </lineage>
</organism>
<keyword evidence="2" id="KW-1185">Reference proteome</keyword>
<dbReference type="GO" id="GO:0016020">
    <property type="term" value="C:membrane"/>
    <property type="evidence" value="ECO:0007669"/>
    <property type="project" value="InterPro"/>
</dbReference>
<sequence>MNIVTNDNVTKIEVGYLPPIWVDKYVEALEELSRAKEMLSHLQKTQKKKLICVLEDKTMKISESEIDSLANAIYGSFKRIERLLRDISEENNMNDSFISSKYNRILRRNAENSIITQLNPLVNQLKLVKKNYISKLETNPVNILPNSSETKLELQVRDDFTSNLISVMTF</sequence>
<protein>
    <recommendedName>
        <fullName evidence="3">SPX domain-containing protein</fullName>
    </recommendedName>
</protein>
<dbReference type="GO" id="GO:0016192">
    <property type="term" value="P:vesicle-mediated transport"/>
    <property type="evidence" value="ECO:0007669"/>
    <property type="project" value="InterPro"/>
</dbReference>
<evidence type="ECO:0000313" key="1">
    <source>
        <dbReference type="EMBL" id="KAK6590782.1"/>
    </source>
</evidence>
<evidence type="ECO:0008006" key="3">
    <source>
        <dbReference type="Google" id="ProtNLM"/>
    </source>
</evidence>
<comment type="caution">
    <text evidence="1">The sequence shown here is derived from an EMBL/GenBank/DDBJ whole genome shotgun (WGS) entry which is preliminary data.</text>
</comment>
<dbReference type="Gene3D" id="1.20.58.70">
    <property type="match status" value="1"/>
</dbReference>
<dbReference type="InterPro" id="IPR010989">
    <property type="entry name" value="SNARE"/>
</dbReference>
<accession>A0AAV9Y1H3</accession>
<gene>
    <name evidence="1" type="ORF">RS030_132056</name>
</gene>
<dbReference type="AlphaFoldDB" id="A0AAV9Y1H3"/>
<name>A0AAV9Y1H3_9CRYT</name>
<reference evidence="1 2" key="1">
    <citation type="submission" date="2023-10" db="EMBL/GenBank/DDBJ databases">
        <title>Comparative genomics analysis reveals potential genetic determinants of host preference in Cryptosporidium xiaoi.</title>
        <authorList>
            <person name="Xiao L."/>
            <person name="Li J."/>
        </authorList>
    </citation>
    <scope>NUCLEOTIDE SEQUENCE [LARGE SCALE GENOMIC DNA]</scope>
    <source>
        <strain evidence="1 2">52996</strain>
    </source>
</reference>
<evidence type="ECO:0000313" key="2">
    <source>
        <dbReference type="Proteomes" id="UP001311799"/>
    </source>
</evidence>
<dbReference type="Proteomes" id="UP001311799">
    <property type="component" value="Unassembled WGS sequence"/>
</dbReference>